<dbReference type="AlphaFoldDB" id="A0A3N6P6K7"/>
<accession>A0A3N6P6K7</accession>
<dbReference type="InterPro" id="IPR016047">
    <property type="entry name" value="M23ase_b-sheet_dom"/>
</dbReference>
<reference evidence="4 5" key="1">
    <citation type="journal article" date="2018" name="ACS Chem. Biol.">
        <title>Ketoreductase domain dysfunction expands chemodiversity: malyngamide biosynthesis in the cyanobacterium Okeania hirsuta.</title>
        <authorList>
            <person name="Moss N.A."/>
            <person name="Leao T."/>
            <person name="Rankin M."/>
            <person name="McCullough T.M."/>
            <person name="Qu P."/>
            <person name="Korobeynikov A."/>
            <person name="Smith J.L."/>
            <person name="Gerwick L."/>
            <person name="Gerwick W.H."/>
        </authorList>
    </citation>
    <scope>NUCLEOTIDE SEQUENCE [LARGE SCALE GENOMIC DNA]</scope>
    <source>
        <strain evidence="4 5">PAB10Feb10-1</strain>
    </source>
</reference>
<feature type="signal peptide" evidence="2">
    <location>
        <begin position="1"/>
        <end position="25"/>
    </location>
</feature>
<dbReference type="InterPro" id="IPR011055">
    <property type="entry name" value="Dup_hybrid_motif"/>
</dbReference>
<dbReference type="OrthoDB" id="5489603at2"/>
<keyword evidence="5" id="KW-1185">Reference proteome</keyword>
<proteinExistence type="predicted"/>
<organism evidence="4 5">
    <name type="scientific">Okeania hirsuta</name>
    <dbReference type="NCBI Taxonomy" id="1458930"/>
    <lineage>
        <taxon>Bacteria</taxon>
        <taxon>Bacillati</taxon>
        <taxon>Cyanobacteriota</taxon>
        <taxon>Cyanophyceae</taxon>
        <taxon>Oscillatoriophycideae</taxon>
        <taxon>Oscillatoriales</taxon>
        <taxon>Microcoleaceae</taxon>
        <taxon>Okeania</taxon>
    </lineage>
</organism>
<evidence type="ECO:0000313" key="5">
    <source>
        <dbReference type="Proteomes" id="UP000269154"/>
    </source>
</evidence>
<evidence type="ECO:0000259" key="3">
    <source>
        <dbReference type="Pfam" id="PF01551"/>
    </source>
</evidence>
<dbReference type="PANTHER" id="PTHR21666">
    <property type="entry name" value="PEPTIDASE-RELATED"/>
    <property type="match status" value="1"/>
</dbReference>
<dbReference type="Proteomes" id="UP000269154">
    <property type="component" value="Unassembled WGS sequence"/>
</dbReference>
<feature type="domain" description="M23ase beta-sheet core" evidence="3">
    <location>
        <begin position="85"/>
        <end position="204"/>
    </location>
</feature>
<feature type="chain" id="PRO_5017980254" evidence="2">
    <location>
        <begin position="26"/>
        <end position="348"/>
    </location>
</feature>
<dbReference type="InterPro" id="IPR050570">
    <property type="entry name" value="Cell_wall_metabolism_enzyme"/>
</dbReference>
<sequence length="348" mass="38455">MKLKKYFYTFLTILVIILASYNANANTVLFENSIIDKSIAQIPNSKFDLPIKCNLDKDCFILLYSDRDPSPNAVDFGCGRQTYDGHKGTDFAIPDEKTMARGVPVEAVAPGKVLRVRDGIPDKRVKNQADKEAVDGIECGNGVVIDHGNGWETQSCHLRNSSVTVKPGKVVEAGTQLGMVGESGLASFPHVHLSIRYQGKIVDPFVGVNAESGCNTPRNPIWQKPLSYKPTGIIRTGFAGEAPTMDDLWKGKFYDTVLPGDIGALIFWVQIYGVLPGDIEHYQLFAPNGEQVIDNKKEIKSASKTWIGYAGKRNNSQRPLALGKWKSQYNLIRGNKVLIDVRKEVQLN</sequence>
<name>A0A3N6P6K7_9CYAN</name>
<evidence type="ECO:0000313" key="4">
    <source>
        <dbReference type="EMBL" id="RQH35903.1"/>
    </source>
</evidence>
<gene>
    <name evidence="4" type="ORF">D5R40_19690</name>
</gene>
<dbReference type="SUPFAM" id="SSF51261">
    <property type="entry name" value="Duplicated hybrid motif"/>
    <property type="match status" value="1"/>
</dbReference>
<dbReference type="CDD" id="cd12797">
    <property type="entry name" value="M23_peptidase"/>
    <property type="match status" value="1"/>
</dbReference>
<dbReference type="PANTHER" id="PTHR21666:SF289">
    <property type="entry name" value="L-ALA--D-GLU ENDOPEPTIDASE"/>
    <property type="match status" value="1"/>
</dbReference>
<dbReference type="Pfam" id="PF01551">
    <property type="entry name" value="Peptidase_M23"/>
    <property type="match status" value="1"/>
</dbReference>
<evidence type="ECO:0000256" key="1">
    <source>
        <dbReference type="ARBA" id="ARBA00022729"/>
    </source>
</evidence>
<evidence type="ECO:0000256" key="2">
    <source>
        <dbReference type="SAM" id="SignalP"/>
    </source>
</evidence>
<dbReference type="EMBL" id="RCBY01000122">
    <property type="protein sequence ID" value="RQH35903.1"/>
    <property type="molecule type" value="Genomic_DNA"/>
</dbReference>
<dbReference type="RefSeq" id="WP_124155071.1">
    <property type="nucleotide sequence ID" value="NZ_CAWOLW010000027.1"/>
</dbReference>
<dbReference type="GO" id="GO:0004222">
    <property type="term" value="F:metalloendopeptidase activity"/>
    <property type="evidence" value="ECO:0007669"/>
    <property type="project" value="TreeGrafter"/>
</dbReference>
<protein>
    <submittedName>
        <fullName evidence="4">M23 family metallopeptidase</fullName>
    </submittedName>
</protein>
<comment type="caution">
    <text evidence="4">The sequence shown here is derived from an EMBL/GenBank/DDBJ whole genome shotgun (WGS) entry which is preliminary data.</text>
</comment>
<keyword evidence="1 2" id="KW-0732">Signal</keyword>
<dbReference type="Gene3D" id="2.70.70.10">
    <property type="entry name" value="Glucose Permease (Domain IIA)"/>
    <property type="match status" value="1"/>
</dbReference>